<evidence type="ECO:0000313" key="2">
    <source>
        <dbReference type="Proteomes" id="UP000192486"/>
    </source>
</evidence>
<gene>
    <name evidence="1" type="ORF">SporoS204_05215</name>
</gene>
<evidence type="ECO:0000313" key="1">
    <source>
        <dbReference type="EMBL" id="ARF13612.1"/>
    </source>
</evidence>
<name>A0ABM6JTY3_SPOUR</name>
<dbReference type="Proteomes" id="UP000192486">
    <property type="component" value="Chromosome"/>
</dbReference>
<accession>A0ABM6JTY3</accession>
<organism evidence="1 2">
    <name type="scientific">Sporosarcina ureae</name>
    <dbReference type="NCBI Taxonomy" id="1571"/>
    <lineage>
        <taxon>Bacteria</taxon>
        <taxon>Bacillati</taxon>
        <taxon>Bacillota</taxon>
        <taxon>Bacilli</taxon>
        <taxon>Bacillales</taxon>
        <taxon>Caryophanaceae</taxon>
        <taxon>Sporosarcina</taxon>
    </lineage>
</organism>
<proteinExistence type="predicted"/>
<dbReference type="EMBL" id="CP015108">
    <property type="protein sequence ID" value="ARF13612.1"/>
    <property type="molecule type" value="Genomic_DNA"/>
</dbReference>
<protein>
    <submittedName>
        <fullName evidence="1">Uncharacterized protein</fullName>
    </submittedName>
</protein>
<keyword evidence="2" id="KW-1185">Reference proteome</keyword>
<sequence>MFDNPDLIQASTQLAKYLTQKGAAAVREKMSISKEKDTDKERINVLEEIIQDLIDDKNDLIQIAQVYDEQLVAQKISEDDIEYITTNIIPLFEKLLPNTEENTDKGTEGDAEDKKNELEIFKPLLSKETFNILQLLGFNYKQAIGEPLTQLVNSMIDSQKTVSKDENLENQRISYEYETQLLKMVNDKEAFKRYQRVMNKE</sequence>
<dbReference type="RefSeq" id="WP_029054049.1">
    <property type="nucleotide sequence ID" value="NZ_CP015108.1"/>
</dbReference>
<reference evidence="1 2" key="1">
    <citation type="submission" date="2016-04" db="EMBL/GenBank/DDBJ databases">
        <title>Comparative Genomics and Epigenetics of Sporosarcina ureae.</title>
        <authorList>
            <person name="Oliver A.S."/>
            <person name="Cooper K.K."/>
        </authorList>
    </citation>
    <scope>NUCLEOTIDE SEQUENCE [LARGE SCALE GENOMIC DNA]</scope>
    <source>
        <strain evidence="1 2">S204</strain>
    </source>
</reference>